<dbReference type="PRINTS" id="PR00038">
    <property type="entry name" value="HTHLUXR"/>
</dbReference>
<dbReference type="Gene3D" id="3.40.50.2300">
    <property type="match status" value="1"/>
</dbReference>
<feature type="domain" description="HTH luxR-type" evidence="4">
    <location>
        <begin position="64"/>
        <end position="134"/>
    </location>
</feature>
<organism evidence="5 6">
    <name type="scientific">Saccharopolyspora erythraea</name>
    <name type="common">Streptomyces erythraeus</name>
    <dbReference type="NCBI Taxonomy" id="1836"/>
    <lineage>
        <taxon>Bacteria</taxon>
        <taxon>Bacillati</taxon>
        <taxon>Actinomycetota</taxon>
        <taxon>Actinomycetes</taxon>
        <taxon>Pseudonocardiales</taxon>
        <taxon>Pseudonocardiaceae</taxon>
        <taxon>Saccharopolyspora</taxon>
    </lineage>
</organism>
<evidence type="ECO:0000259" key="4">
    <source>
        <dbReference type="PROSITE" id="PS50043"/>
    </source>
</evidence>
<dbReference type="EMBL" id="BAAAGS010000012">
    <property type="protein sequence ID" value="GAA0523675.1"/>
    <property type="molecule type" value="Genomic_DNA"/>
</dbReference>
<dbReference type="SMART" id="SM00421">
    <property type="entry name" value="HTH_LUXR"/>
    <property type="match status" value="1"/>
</dbReference>
<accession>A0ABP3MND3</accession>
<dbReference type="Proteomes" id="UP001500729">
    <property type="component" value="Unassembled WGS sequence"/>
</dbReference>
<keyword evidence="3" id="KW-0804">Transcription</keyword>
<proteinExistence type="predicted"/>
<evidence type="ECO:0000313" key="5">
    <source>
        <dbReference type="EMBL" id="GAA0523675.1"/>
    </source>
</evidence>
<dbReference type="PROSITE" id="PS50043">
    <property type="entry name" value="HTH_LUXR_2"/>
    <property type="match status" value="1"/>
</dbReference>
<dbReference type="Pfam" id="PF00196">
    <property type="entry name" value="GerE"/>
    <property type="match status" value="1"/>
</dbReference>
<dbReference type="SUPFAM" id="SSF46894">
    <property type="entry name" value="C-terminal effector domain of the bipartite response regulators"/>
    <property type="match status" value="1"/>
</dbReference>
<dbReference type="PANTHER" id="PTHR43214">
    <property type="entry name" value="TWO-COMPONENT RESPONSE REGULATOR"/>
    <property type="match status" value="1"/>
</dbReference>
<keyword evidence="2" id="KW-0238">DNA-binding</keyword>
<dbReference type="PANTHER" id="PTHR43214:SF24">
    <property type="entry name" value="TRANSCRIPTIONAL REGULATORY PROTEIN NARL-RELATED"/>
    <property type="match status" value="1"/>
</dbReference>
<dbReference type="InterPro" id="IPR016032">
    <property type="entry name" value="Sig_transdc_resp-reg_C-effctor"/>
</dbReference>
<evidence type="ECO:0000313" key="6">
    <source>
        <dbReference type="Proteomes" id="UP001500729"/>
    </source>
</evidence>
<evidence type="ECO:0000256" key="2">
    <source>
        <dbReference type="ARBA" id="ARBA00023125"/>
    </source>
</evidence>
<protein>
    <recommendedName>
        <fullName evidence="4">HTH luxR-type domain-containing protein</fullName>
    </recommendedName>
</protein>
<dbReference type="InterPro" id="IPR039420">
    <property type="entry name" value="WalR-like"/>
</dbReference>
<gene>
    <name evidence="5" type="ORF">GCM10009533_23700</name>
</gene>
<dbReference type="InterPro" id="IPR000792">
    <property type="entry name" value="Tscrpt_reg_LuxR_C"/>
</dbReference>
<evidence type="ECO:0000256" key="3">
    <source>
        <dbReference type="ARBA" id="ARBA00023163"/>
    </source>
</evidence>
<keyword evidence="1" id="KW-0805">Transcription regulation</keyword>
<dbReference type="CDD" id="cd06170">
    <property type="entry name" value="LuxR_C_like"/>
    <property type="match status" value="1"/>
</dbReference>
<reference evidence="6" key="1">
    <citation type="journal article" date="2019" name="Int. J. Syst. Evol. Microbiol.">
        <title>The Global Catalogue of Microorganisms (GCM) 10K type strain sequencing project: providing services to taxonomists for standard genome sequencing and annotation.</title>
        <authorList>
            <consortium name="The Broad Institute Genomics Platform"/>
            <consortium name="The Broad Institute Genome Sequencing Center for Infectious Disease"/>
            <person name="Wu L."/>
            <person name="Ma J."/>
        </authorList>
    </citation>
    <scope>NUCLEOTIDE SEQUENCE [LARGE SCALE GENOMIC DNA]</scope>
    <source>
        <strain evidence="6">JCM 10303</strain>
    </source>
</reference>
<keyword evidence="6" id="KW-1185">Reference proteome</keyword>
<evidence type="ECO:0000256" key="1">
    <source>
        <dbReference type="ARBA" id="ARBA00023015"/>
    </source>
</evidence>
<name>A0ABP3MND3_SACER</name>
<comment type="caution">
    <text evidence="5">The sequence shown here is derived from an EMBL/GenBank/DDBJ whole genome shotgun (WGS) entry which is preliminary data.</text>
</comment>
<sequence length="134" mass="14678">MLVFSQYVEETYARELLADGRGGVGYLLKDRVSRVDEFVDALRRIAAGGTGMDPEVVAQLLTRRHDPISALTPREREVLSLMAAGHANQEIAERLVVTERAVLEHVGNIFAKLDLPVGDSGHRRVLAVLAYLGA</sequence>